<keyword evidence="7" id="KW-1015">Disulfide bond</keyword>
<dbReference type="SUPFAM" id="SSF48726">
    <property type="entry name" value="Immunoglobulin"/>
    <property type="match status" value="1"/>
</dbReference>
<protein>
    <submittedName>
        <fullName evidence="12">Uncharacterized protein</fullName>
    </submittedName>
</protein>
<evidence type="ECO:0000256" key="8">
    <source>
        <dbReference type="ARBA" id="ARBA00023180"/>
    </source>
</evidence>
<keyword evidence="8" id="KW-0325">Glycoprotein</keyword>
<dbReference type="Gene3D" id="2.60.40.10">
    <property type="entry name" value="Immunoglobulins"/>
    <property type="match status" value="1"/>
</dbReference>
<dbReference type="InterPro" id="IPR052280">
    <property type="entry name" value="HEPACAM_domain"/>
</dbReference>
<evidence type="ECO:0000256" key="6">
    <source>
        <dbReference type="ARBA" id="ARBA00023136"/>
    </source>
</evidence>
<feature type="non-terminal residue" evidence="12">
    <location>
        <position position="134"/>
    </location>
</feature>
<dbReference type="Proteomes" id="UP000518266">
    <property type="component" value="Unassembled WGS sequence"/>
</dbReference>
<evidence type="ECO:0000256" key="3">
    <source>
        <dbReference type="ARBA" id="ARBA00022692"/>
    </source>
</evidence>
<evidence type="ECO:0000256" key="10">
    <source>
        <dbReference type="ARBA" id="ARBA00046288"/>
    </source>
</evidence>
<feature type="transmembrane region" description="Helical" evidence="11">
    <location>
        <begin position="52"/>
        <end position="73"/>
    </location>
</feature>
<gene>
    <name evidence="12" type="ORF">F7725_006522</name>
</gene>
<reference evidence="12 13" key="1">
    <citation type="submission" date="2020-03" db="EMBL/GenBank/DDBJ databases">
        <title>Dissostichus mawsoni Genome sequencing and assembly.</title>
        <authorList>
            <person name="Park H."/>
        </authorList>
    </citation>
    <scope>NUCLEOTIDE SEQUENCE [LARGE SCALE GENOMIC DNA]</scope>
    <source>
        <strain evidence="12">DM0001</strain>
        <tissue evidence="12">Muscle</tissue>
    </source>
</reference>
<evidence type="ECO:0000256" key="1">
    <source>
        <dbReference type="ARBA" id="ARBA00004496"/>
    </source>
</evidence>
<evidence type="ECO:0000256" key="7">
    <source>
        <dbReference type="ARBA" id="ARBA00023157"/>
    </source>
</evidence>
<proteinExistence type="predicted"/>
<evidence type="ECO:0000256" key="2">
    <source>
        <dbReference type="ARBA" id="ARBA00022490"/>
    </source>
</evidence>
<name>A0A7J5XU51_DISMA</name>
<dbReference type="PANTHER" id="PTHR44888:SF2">
    <property type="entry name" value="HEPATIC AND GLIAL CELL ADHESION MOLECULE"/>
    <property type="match status" value="1"/>
</dbReference>
<keyword evidence="2" id="KW-0963">Cytoplasm</keyword>
<dbReference type="OrthoDB" id="9891523at2759"/>
<keyword evidence="4" id="KW-0732">Signal</keyword>
<evidence type="ECO:0000313" key="13">
    <source>
        <dbReference type="Proteomes" id="UP000518266"/>
    </source>
</evidence>
<evidence type="ECO:0000313" key="12">
    <source>
        <dbReference type="EMBL" id="KAF3840660.1"/>
    </source>
</evidence>
<keyword evidence="5 11" id="KW-1133">Transmembrane helix</keyword>
<keyword evidence="9" id="KW-0393">Immunoglobulin domain</keyword>
<dbReference type="InterPro" id="IPR036179">
    <property type="entry name" value="Ig-like_dom_sf"/>
</dbReference>
<evidence type="ECO:0000256" key="4">
    <source>
        <dbReference type="ARBA" id="ARBA00022729"/>
    </source>
</evidence>
<accession>A0A7J5XU51</accession>
<dbReference type="GO" id="GO:0005737">
    <property type="term" value="C:cytoplasm"/>
    <property type="evidence" value="ECO:0007669"/>
    <property type="project" value="UniProtKB-SubCell"/>
</dbReference>
<dbReference type="InterPro" id="IPR013783">
    <property type="entry name" value="Ig-like_fold"/>
</dbReference>
<evidence type="ECO:0000256" key="11">
    <source>
        <dbReference type="SAM" id="Phobius"/>
    </source>
</evidence>
<organism evidence="12 13">
    <name type="scientific">Dissostichus mawsoni</name>
    <name type="common">Antarctic cod</name>
    <dbReference type="NCBI Taxonomy" id="36200"/>
    <lineage>
        <taxon>Eukaryota</taxon>
        <taxon>Metazoa</taxon>
        <taxon>Chordata</taxon>
        <taxon>Craniata</taxon>
        <taxon>Vertebrata</taxon>
        <taxon>Euteleostomi</taxon>
        <taxon>Actinopterygii</taxon>
        <taxon>Neopterygii</taxon>
        <taxon>Teleostei</taxon>
        <taxon>Neoteleostei</taxon>
        <taxon>Acanthomorphata</taxon>
        <taxon>Eupercaria</taxon>
        <taxon>Perciformes</taxon>
        <taxon>Notothenioidei</taxon>
        <taxon>Nototheniidae</taxon>
        <taxon>Dissostichus</taxon>
    </lineage>
</organism>
<dbReference type="GO" id="GO:0012505">
    <property type="term" value="C:endomembrane system"/>
    <property type="evidence" value="ECO:0007669"/>
    <property type="project" value="UniProtKB-SubCell"/>
</dbReference>
<dbReference type="PANTHER" id="PTHR44888">
    <property type="entry name" value="HEPACAM FAMILY MEMBER 2-RELATED"/>
    <property type="match status" value="1"/>
</dbReference>
<keyword evidence="3 11" id="KW-0812">Transmembrane</keyword>
<comment type="caution">
    <text evidence="12">The sequence shown here is derived from an EMBL/GenBank/DDBJ whole genome shotgun (WGS) entry which is preliminary data.</text>
</comment>
<evidence type="ECO:0000256" key="9">
    <source>
        <dbReference type="ARBA" id="ARBA00023319"/>
    </source>
</evidence>
<keyword evidence="6 11" id="KW-0472">Membrane</keyword>
<sequence>MTRFVLSPDQKFLTIMRVLMADDDIYICMVENPVGNMTSLPIKLTVYRRSSLYIILSTGGIFLLITLVTIWPAGRLTKNDLLPKRTERNGINAVTSLYVLQQKFPKTQRFSHTCPLVHQVDLKACQFQLSKQQQ</sequence>
<dbReference type="EMBL" id="JAAKFY010000020">
    <property type="protein sequence ID" value="KAF3840660.1"/>
    <property type="molecule type" value="Genomic_DNA"/>
</dbReference>
<keyword evidence="13" id="KW-1185">Reference proteome</keyword>
<evidence type="ECO:0000256" key="5">
    <source>
        <dbReference type="ARBA" id="ARBA00022989"/>
    </source>
</evidence>
<comment type="subcellular location">
    <subcellularLocation>
        <location evidence="1">Cytoplasm</location>
    </subcellularLocation>
    <subcellularLocation>
        <location evidence="10">Endomembrane system</location>
        <topology evidence="10">Single-pass type I membrane protein</topology>
    </subcellularLocation>
</comment>
<dbReference type="AlphaFoldDB" id="A0A7J5XU51"/>